<gene>
    <name evidence="2" type="ORF">SPHI_10340</name>
</gene>
<dbReference type="OrthoDB" id="9771302at2"/>
<dbReference type="PANTHER" id="PTHR12126:SF11">
    <property type="entry name" value="NADH DEHYDROGENASE [UBIQUINONE] 1 ALPHA SUBCOMPLEX SUBUNIT 9, MITOCHONDRIAL"/>
    <property type="match status" value="1"/>
</dbReference>
<evidence type="ECO:0000259" key="1">
    <source>
        <dbReference type="Pfam" id="PF13460"/>
    </source>
</evidence>
<comment type="caution">
    <text evidence="2">The sequence shown here is derived from an EMBL/GenBank/DDBJ whole genome shotgun (WGS) entry which is preliminary data.</text>
</comment>
<evidence type="ECO:0000313" key="3">
    <source>
        <dbReference type="Proteomes" id="UP000188729"/>
    </source>
</evidence>
<dbReference type="Proteomes" id="UP000188729">
    <property type="component" value="Unassembled WGS sequence"/>
</dbReference>
<dbReference type="InterPro" id="IPR051207">
    <property type="entry name" value="ComplexI_NDUFA9_subunit"/>
</dbReference>
<sequence>MKIVVIGGTGLVGRQLVGDLAGRGHKVVAASPSSRVDSITGEGLAQAFAGAQIVVDVSNAASLAEDEVLAFFGTSATNIAAAARKAGVKHVVVLSIVGTDRLQTSGYFRGKQAQESAVAQSGVPYTIVRATQFFEFLSTIADGYTRDGVAHLPIFAVQPVAAADVAAALADVALSEPVNDVTEIAGPERASVVDFVGTWLGHRDDPRAIVSDEDAGYFGAPADDRTLVPGDGARLLPTRFEAWLAAQPAQEQA</sequence>
<dbReference type="InterPro" id="IPR016040">
    <property type="entry name" value="NAD(P)-bd_dom"/>
</dbReference>
<protein>
    <submittedName>
        <fullName evidence="2">NmrA-like family protein</fullName>
    </submittedName>
</protein>
<keyword evidence="3" id="KW-1185">Reference proteome</keyword>
<feature type="domain" description="NAD(P)-binding" evidence="1">
    <location>
        <begin position="7"/>
        <end position="173"/>
    </location>
</feature>
<evidence type="ECO:0000313" key="2">
    <source>
        <dbReference type="EMBL" id="ONF96840.1"/>
    </source>
</evidence>
<dbReference type="PANTHER" id="PTHR12126">
    <property type="entry name" value="NADH-UBIQUINONE OXIDOREDUCTASE 39 KDA SUBUNIT-RELATED"/>
    <property type="match status" value="1"/>
</dbReference>
<dbReference type="Gene3D" id="3.40.50.720">
    <property type="entry name" value="NAD(P)-binding Rossmann-like Domain"/>
    <property type="match status" value="1"/>
</dbReference>
<dbReference type="GO" id="GO:0044877">
    <property type="term" value="F:protein-containing complex binding"/>
    <property type="evidence" value="ECO:0007669"/>
    <property type="project" value="TreeGrafter"/>
</dbReference>
<name>A0A1V2EW62_9SPHN</name>
<dbReference type="SUPFAM" id="SSF51735">
    <property type="entry name" value="NAD(P)-binding Rossmann-fold domains"/>
    <property type="match status" value="1"/>
</dbReference>
<dbReference type="AlphaFoldDB" id="A0A1V2EW62"/>
<organism evidence="2 3">
    <name type="scientific">Sphingomonas jeddahensis</name>
    <dbReference type="NCBI Taxonomy" id="1915074"/>
    <lineage>
        <taxon>Bacteria</taxon>
        <taxon>Pseudomonadati</taxon>
        <taxon>Pseudomonadota</taxon>
        <taxon>Alphaproteobacteria</taxon>
        <taxon>Sphingomonadales</taxon>
        <taxon>Sphingomonadaceae</taxon>
        <taxon>Sphingomonas</taxon>
    </lineage>
</organism>
<proteinExistence type="predicted"/>
<accession>A0A1V2EW62</accession>
<dbReference type="EMBL" id="MPSB01000003">
    <property type="protein sequence ID" value="ONF96840.1"/>
    <property type="molecule type" value="Genomic_DNA"/>
</dbReference>
<dbReference type="Pfam" id="PF13460">
    <property type="entry name" value="NAD_binding_10"/>
    <property type="match status" value="1"/>
</dbReference>
<reference evidence="2 3" key="1">
    <citation type="submission" date="2016-11" db="EMBL/GenBank/DDBJ databases">
        <title>Genome sequence of Sphingomonas jeddahensis G39.</title>
        <authorList>
            <person name="Poehlein A."/>
            <person name="Wuebbeler J.H."/>
            <person name="Steinbuechel A."/>
            <person name="Daniel R."/>
        </authorList>
    </citation>
    <scope>NUCLEOTIDE SEQUENCE [LARGE SCALE GENOMIC DNA]</scope>
    <source>
        <strain evidence="2 3">G39</strain>
    </source>
</reference>
<dbReference type="STRING" id="1915074.SPHI_10340"/>
<dbReference type="RefSeq" id="WP_076743809.1">
    <property type="nucleotide sequence ID" value="NZ_MPSB01000003.1"/>
</dbReference>
<dbReference type="InterPro" id="IPR036291">
    <property type="entry name" value="NAD(P)-bd_dom_sf"/>
</dbReference>